<protein>
    <submittedName>
        <fullName evidence="2">DUF4625 domain-containing protein</fullName>
    </submittedName>
</protein>
<dbReference type="Proteomes" id="UP000278609">
    <property type="component" value="Unassembled WGS sequence"/>
</dbReference>
<name>A0A3P1XRD1_TANFO</name>
<evidence type="ECO:0000256" key="1">
    <source>
        <dbReference type="SAM" id="SignalP"/>
    </source>
</evidence>
<reference evidence="2 3" key="1">
    <citation type="submission" date="2018-11" db="EMBL/GenBank/DDBJ databases">
        <title>Genomes From Bacteria Associated with the Canine Oral Cavity: a Test Case for Automated Genome-Based Taxonomic Assignment.</title>
        <authorList>
            <person name="Coil D.A."/>
            <person name="Jospin G."/>
            <person name="Darling A.E."/>
            <person name="Wallis C."/>
            <person name="Davis I.J."/>
            <person name="Harris S."/>
            <person name="Eisen J.A."/>
            <person name="Holcombe L.J."/>
            <person name="O'Flynn C."/>
        </authorList>
    </citation>
    <scope>NUCLEOTIDE SEQUENCE [LARGE SCALE GENOMIC DNA]</scope>
    <source>
        <strain evidence="2 3">OH2617_COT-023</strain>
    </source>
</reference>
<dbReference type="Pfam" id="PF15418">
    <property type="entry name" value="DUF4625"/>
    <property type="match status" value="1"/>
</dbReference>
<organism evidence="2 3">
    <name type="scientific">Tannerella forsythia</name>
    <name type="common">Bacteroides forsythus</name>
    <dbReference type="NCBI Taxonomy" id="28112"/>
    <lineage>
        <taxon>Bacteria</taxon>
        <taxon>Pseudomonadati</taxon>
        <taxon>Bacteroidota</taxon>
        <taxon>Bacteroidia</taxon>
        <taxon>Bacteroidales</taxon>
        <taxon>Tannerellaceae</taxon>
        <taxon>Tannerella</taxon>
    </lineage>
</organism>
<comment type="caution">
    <text evidence="2">The sequence shown here is derived from an EMBL/GenBank/DDBJ whole genome shotgun (WGS) entry which is preliminary data.</text>
</comment>
<dbReference type="RefSeq" id="WP_124751472.1">
    <property type="nucleotide sequence ID" value="NZ_RQYS01000024.1"/>
</dbReference>
<sequence>MRKKFSFTAVCLLAAGLFVCASAEDKADVTKPVIQLNAPEEGGVLFIGRAYEYVVHFDMDISDDVMLKSYEVEVKSDFKSKKTKSAKDTTVVLSFKQEYDVSGKNKEHIHHHDIKIPIQTKPGKYLMTVICHDAAGNEAREVRHFVLKKEEAVNP</sequence>
<dbReference type="OrthoDB" id="670730at2"/>
<dbReference type="AlphaFoldDB" id="A0A3P1XRD1"/>
<gene>
    <name evidence="2" type="ORF">EII40_06540</name>
</gene>
<proteinExistence type="predicted"/>
<dbReference type="InterPro" id="IPR027829">
    <property type="entry name" value="DUF4625"/>
</dbReference>
<dbReference type="EMBL" id="RQYS01000024">
    <property type="protein sequence ID" value="RRD61071.1"/>
    <property type="molecule type" value="Genomic_DNA"/>
</dbReference>
<feature type="signal peptide" evidence="1">
    <location>
        <begin position="1"/>
        <end position="23"/>
    </location>
</feature>
<evidence type="ECO:0000313" key="3">
    <source>
        <dbReference type="Proteomes" id="UP000278609"/>
    </source>
</evidence>
<feature type="chain" id="PRO_5018230101" evidence="1">
    <location>
        <begin position="24"/>
        <end position="155"/>
    </location>
</feature>
<accession>A0A3P1XRD1</accession>
<keyword evidence="1" id="KW-0732">Signal</keyword>
<evidence type="ECO:0000313" key="2">
    <source>
        <dbReference type="EMBL" id="RRD61071.1"/>
    </source>
</evidence>